<keyword evidence="3 11" id="KW-0812">Transmembrane</keyword>
<dbReference type="GO" id="GO:0004672">
    <property type="term" value="F:protein kinase activity"/>
    <property type="evidence" value="ECO:0007669"/>
    <property type="project" value="InterPro"/>
</dbReference>
<evidence type="ECO:0000256" key="5">
    <source>
        <dbReference type="ARBA" id="ARBA00022737"/>
    </source>
</evidence>
<feature type="domain" description="Protein kinase" evidence="12">
    <location>
        <begin position="266"/>
        <end position="326"/>
    </location>
</feature>
<dbReference type="PANTHER" id="PTHR27008">
    <property type="entry name" value="OS04G0122200 PROTEIN"/>
    <property type="match status" value="1"/>
</dbReference>
<feature type="compositionally biased region" description="Polar residues" evidence="10">
    <location>
        <begin position="40"/>
        <end position="50"/>
    </location>
</feature>
<dbReference type="PROSITE" id="PS50011">
    <property type="entry name" value="PROTEIN_KINASE_DOM"/>
    <property type="match status" value="1"/>
</dbReference>
<evidence type="ECO:0000256" key="2">
    <source>
        <dbReference type="ARBA" id="ARBA00022614"/>
    </source>
</evidence>
<accession>A0AAV6XCU3</accession>
<evidence type="ECO:0000256" key="9">
    <source>
        <dbReference type="PROSITE-ProRule" id="PRU10141"/>
    </source>
</evidence>
<evidence type="ECO:0000256" key="1">
    <source>
        <dbReference type="ARBA" id="ARBA00004370"/>
    </source>
</evidence>
<dbReference type="Gene3D" id="3.30.200.20">
    <property type="entry name" value="Phosphorylase Kinase, domain 1"/>
    <property type="match status" value="1"/>
</dbReference>
<keyword evidence="14" id="KW-1185">Reference proteome</keyword>
<comment type="subcellular location">
    <subcellularLocation>
        <location evidence="1">Membrane</location>
    </subcellularLocation>
</comment>
<evidence type="ECO:0000256" key="10">
    <source>
        <dbReference type="SAM" id="MobiDB-lite"/>
    </source>
</evidence>
<feature type="transmembrane region" description="Helical" evidence="11">
    <location>
        <begin position="208"/>
        <end position="232"/>
    </location>
</feature>
<keyword evidence="5" id="KW-0677">Repeat</keyword>
<keyword evidence="8" id="KW-0325">Glycoprotein</keyword>
<dbReference type="Pfam" id="PF00560">
    <property type="entry name" value="LRR_1"/>
    <property type="match status" value="1"/>
</dbReference>
<dbReference type="PROSITE" id="PS00107">
    <property type="entry name" value="PROTEIN_KINASE_ATP"/>
    <property type="match status" value="1"/>
</dbReference>
<keyword evidence="2" id="KW-0433">Leucine-rich repeat</keyword>
<organism evidence="13 14">
    <name type="scientific">Buddleja alternifolia</name>
    <dbReference type="NCBI Taxonomy" id="168488"/>
    <lineage>
        <taxon>Eukaryota</taxon>
        <taxon>Viridiplantae</taxon>
        <taxon>Streptophyta</taxon>
        <taxon>Embryophyta</taxon>
        <taxon>Tracheophyta</taxon>
        <taxon>Spermatophyta</taxon>
        <taxon>Magnoliopsida</taxon>
        <taxon>eudicotyledons</taxon>
        <taxon>Gunneridae</taxon>
        <taxon>Pentapetalae</taxon>
        <taxon>asterids</taxon>
        <taxon>lamiids</taxon>
        <taxon>Lamiales</taxon>
        <taxon>Scrophulariaceae</taxon>
        <taxon>Buddlejeae</taxon>
        <taxon>Buddleja</taxon>
    </lineage>
</organism>
<feature type="region of interest" description="Disordered" evidence="10">
    <location>
        <begin position="32"/>
        <end position="52"/>
    </location>
</feature>
<dbReference type="PRINTS" id="PR00019">
    <property type="entry name" value="LEURICHRPT"/>
</dbReference>
<protein>
    <recommendedName>
        <fullName evidence="12">Protein kinase domain-containing protein</fullName>
    </recommendedName>
</protein>
<keyword evidence="9" id="KW-0067">ATP-binding</keyword>
<gene>
    <name evidence="13" type="ORF">BUALT_Bualt08G0086500</name>
</gene>
<dbReference type="InterPro" id="IPR000719">
    <property type="entry name" value="Prot_kinase_dom"/>
</dbReference>
<keyword evidence="7 11" id="KW-0472">Membrane</keyword>
<dbReference type="InterPro" id="IPR001611">
    <property type="entry name" value="Leu-rich_rpt"/>
</dbReference>
<evidence type="ECO:0000313" key="14">
    <source>
        <dbReference type="Proteomes" id="UP000826271"/>
    </source>
</evidence>
<keyword evidence="9" id="KW-0547">Nucleotide-binding</keyword>
<dbReference type="SUPFAM" id="SSF52058">
    <property type="entry name" value="L domain-like"/>
    <property type="match status" value="1"/>
</dbReference>
<evidence type="ECO:0000259" key="12">
    <source>
        <dbReference type="PROSITE" id="PS50011"/>
    </source>
</evidence>
<dbReference type="InterPro" id="IPR017441">
    <property type="entry name" value="Protein_kinase_ATP_BS"/>
</dbReference>
<evidence type="ECO:0000256" key="7">
    <source>
        <dbReference type="ARBA" id="ARBA00023136"/>
    </source>
</evidence>
<name>A0AAV6XCU3_9LAMI</name>
<dbReference type="PROSITE" id="PS51450">
    <property type="entry name" value="LRR"/>
    <property type="match status" value="1"/>
</dbReference>
<evidence type="ECO:0000256" key="3">
    <source>
        <dbReference type="ARBA" id="ARBA00022692"/>
    </source>
</evidence>
<dbReference type="Pfam" id="PF13855">
    <property type="entry name" value="LRR_8"/>
    <property type="match status" value="1"/>
</dbReference>
<dbReference type="Gene3D" id="3.80.10.10">
    <property type="entry name" value="Ribonuclease Inhibitor"/>
    <property type="match status" value="1"/>
</dbReference>
<sequence length="326" mass="36093">MSNNKIDCYFKKRCSQDSTSSPVLETSSTVISEASKLSDDQTSIPESSPTKVRKLDQDSNCLNIERDPGLQVGFLRNLVNLNLSHNRLSGIIPDSLSRCMSLEWVHLQSNYLTDEIPDGLRVLRGLQGLDLSHNNLSGLIPRFLCQMPLVILNLSFNRLQGEVPSLGLFRNESAISLEGNIDLCGGIPHLNLPPCPSKNTKTKHFSTLWKILIPVVGVGAIFLALCFHVVIYRRCISQKTQSSMPRFGTEFLRLSYADLLKVTGRFSEVNLIGSGKFGSVYKGILDDGKTILAVKVLKLDVKGASKSFSAECNALRGIRHRNLVKY</sequence>
<evidence type="ECO:0000256" key="8">
    <source>
        <dbReference type="ARBA" id="ARBA00023180"/>
    </source>
</evidence>
<dbReference type="Pfam" id="PF07714">
    <property type="entry name" value="PK_Tyr_Ser-Thr"/>
    <property type="match status" value="1"/>
</dbReference>
<keyword evidence="6 11" id="KW-1133">Transmembrane helix</keyword>
<evidence type="ECO:0000256" key="4">
    <source>
        <dbReference type="ARBA" id="ARBA00022729"/>
    </source>
</evidence>
<dbReference type="SUPFAM" id="SSF56112">
    <property type="entry name" value="Protein kinase-like (PK-like)"/>
    <property type="match status" value="1"/>
</dbReference>
<evidence type="ECO:0000256" key="11">
    <source>
        <dbReference type="SAM" id="Phobius"/>
    </source>
</evidence>
<evidence type="ECO:0000256" key="6">
    <source>
        <dbReference type="ARBA" id="ARBA00022989"/>
    </source>
</evidence>
<comment type="caution">
    <text evidence="13">The sequence shown here is derived from an EMBL/GenBank/DDBJ whole genome shotgun (WGS) entry which is preliminary data.</text>
</comment>
<dbReference type="Proteomes" id="UP000826271">
    <property type="component" value="Unassembled WGS sequence"/>
</dbReference>
<dbReference type="InterPro" id="IPR032675">
    <property type="entry name" value="LRR_dom_sf"/>
</dbReference>
<dbReference type="InterPro" id="IPR011009">
    <property type="entry name" value="Kinase-like_dom_sf"/>
</dbReference>
<dbReference type="InterPro" id="IPR051809">
    <property type="entry name" value="Plant_receptor-like_S/T_kinase"/>
</dbReference>
<dbReference type="GO" id="GO:0005524">
    <property type="term" value="F:ATP binding"/>
    <property type="evidence" value="ECO:0007669"/>
    <property type="project" value="UniProtKB-UniRule"/>
</dbReference>
<reference evidence="13" key="1">
    <citation type="submission" date="2019-10" db="EMBL/GenBank/DDBJ databases">
        <authorList>
            <person name="Zhang R."/>
            <person name="Pan Y."/>
            <person name="Wang J."/>
            <person name="Ma R."/>
            <person name="Yu S."/>
        </authorList>
    </citation>
    <scope>NUCLEOTIDE SEQUENCE</scope>
    <source>
        <strain evidence="13">LA-IB0</strain>
        <tissue evidence="13">Leaf</tissue>
    </source>
</reference>
<dbReference type="PANTHER" id="PTHR27008:SF596">
    <property type="entry name" value="OS02G0215500 PROTEIN"/>
    <property type="match status" value="1"/>
</dbReference>
<dbReference type="FunFam" id="3.80.10.10:FF:000041">
    <property type="entry name" value="LRR receptor-like serine/threonine-protein kinase ERECTA"/>
    <property type="match status" value="1"/>
</dbReference>
<dbReference type="AlphaFoldDB" id="A0AAV6XCU3"/>
<evidence type="ECO:0000313" key="13">
    <source>
        <dbReference type="EMBL" id="KAG8377944.1"/>
    </source>
</evidence>
<feature type="binding site" evidence="9">
    <location>
        <position position="295"/>
    </location>
    <ligand>
        <name>ATP</name>
        <dbReference type="ChEBI" id="CHEBI:30616"/>
    </ligand>
</feature>
<dbReference type="GO" id="GO:0016020">
    <property type="term" value="C:membrane"/>
    <property type="evidence" value="ECO:0007669"/>
    <property type="project" value="UniProtKB-SubCell"/>
</dbReference>
<dbReference type="InterPro" id="IPR001245">
    <property type="entry name" value="Ser-Thr/Tyr_kinase_cat_dom"/>
</dbReference>
<dbReference type="EMBL" id="WHWC01000008">
    <property type="protein sequence ID" value="KAG8377944.1"/>
    <property type="molecule type" value="Genomic_DNA"/>
</dbReference>
<proteinExistence type="predicted"/>
<keyword evidence="4" id="KW-0732">Signal</keyword>